<evidence type="ECO:0000313" key="3">
    <source>
        <dbReference type="EMBL" id="EKD14786.1"/>
    </source>
</evidence>
<evidence type="ECO:0000259" key="2">
    <source>
        <dbReference type="Pfam" id="PF20150"/>
    </source>
</evidence>
<feature type="domain" description="2EXR" evidence="2">
    <location>
        <begin position="93"/>
        <end position="179"/>
    </location>
</feature>
<dbReference type="Proteomes" id="UP000006753">
    <property type="component" value="Unassembled WGS sequence"/>
</dbReference>
<dbReference type="EMBL" id="JH921444">
    <property type="protein sequence ID" value="EKD14786.1"/>
    <property type="molecule type" value="Genomic_DNA"/>
</dbReference>
<dbReference type="GeneID" id="18762932"/>
<keyword evidence="4" id="KW-1185">Reference proteome</keyword>
<dbReference type="OrthoDB" id="3530648at2759"/>
<feature type="region of interest" description="Disordered" evidence="1">
    <location>
        <begin position="55"/>
        <end position="83"/>
    </location>
</feature>
<dbReference type="HOGENOM" id="CLU_874579_0_0_1"/>
<reference evidence="3 4" key="1">
    <citation type="journal article" date="2012" name="BMC Genomics">
        <title>Sequencing the genome of Marssonina brunnea reveals fungus-poplar co-evolution.</title>
        <authorList>
            <person name="Zhu S."/>
            <person name="Cao Y.-Z."/>
            <person name="Jiang C."/>
            <person name="Tan B.-Y."/>
            <person name="Wang Z."/>
            <person name="Feng S."/>
            <person name="Zhang L."/>
            <person name="Su X.-H."/>
            <person name="Brejova B."/>
            <person name="Vinar T."/>
            <person name="Xu M."/>
            <person name="Wang M.-X."/>
            <person name="Zhang S.-G."/>
            <person name="Huang M.-R."/>
            <person name="Wu R."/>
            <person name="Zhou Y."/>
        </authorList>
    </citation>
    <scope>NUCLEOTIDE SEQUENCE [LARGE SCALE GENOMIC DNA]</scope>
    <source>
        <strain evidence="3 4">MB_m1</strain>
    </source>
</reference>
<dbReference type="PANTHER" id="PTHR35910">
    <property type="entry name" value="2EXR DOMAIN-CONTAINING PROTEIN"/>
    <property type="match status" value="1"/>
</dbReference>
<organism evidence="3 4">
    <name type="scientific">Marssonina brunnea f. sp. multigermtubi (strain MB_m1)</name>
    <name type="common">Marssonina leaf spot fungus</name>
    <dbReference type="NCBI Taxonomy" id="1072389"/>
    <lineage>
        <taxon>Eukaryota</taxon>
        <taxon>Fungi</taxon>
        <taxon>Dikarya</taxon>
        <taxon>Ascomycota</taxon>
        <taxon>Pezizomycotina</taxon>
        <taxon>Leotiomycetes</taxon>
        <taxon>Helotiales</taxon>
        <taxon>Drepanopezizaceae</taxon>
        <taxon>Drepanopeziza</taxon>
    </lineage>
</organism>
<protein>
    <recommendedName>
        <fullName evidence="2">2EXR domain-containing protein</fullName>
    </recommendedName>
</protein>
<evidence type="ECO:0000313" key="4">
    <source>
        <dbReference type="Proteomes" id="UP000006753"/>
    </source>
</evidence>
<evidence type="ECO:0000256" key="1">
    <source>
        <dbReference type="SAM" id="MobiDB-lite"/>
    </source>
</evidence>
<proteinExistence type="predicted"/>
<dbReference type="InterPro" id="IPR045518">
    <property type="entry name" value="2EXR"/>
</dbReference>
<accession>K1WP97</accession>
<gene>
    <name evidence="3" type="ORF">MBM_06997</name>
</gene>
<sequence>MDLPTTFEPREMSRSIELRLKESLPAPTDQPKLCDDTSAKGAISTSELVHLPSDADADADSASATSATSANSSLSLNNASTDSTMSPSVGHEFTLFPKLPCELRAKIWRLGIRVGHFSIQHASYKTTGESWALWKSEETDSLPITLCINRESRAETLRKCFLLPRTGARPIYANPATDVCWLEFVTLIYSQRELSDWLLSLHVLGPLNFLSAITRLEVRDFFFAPFFKKMVAENYIKLRDRRALYFAAFLHFPSLKQICFTSCNSADWASVADNAAMEWARAWIGALLEENKDCFEGGKVPQLVFREYKTVEDIMLED</sequence>
<dbReference type="PANTHER" id="PTHR35910:SF6">
    <property type="entry name" value="2EXR DOMAIN-CONTAINING PROTEIN"/>
    <property type="match status" value="1"/>
</dbReference>
<dbReference type="InParanoid" id="K1WP97"/>
<name>K1WP97_MARBU</name>
<feature type="compositionally biased region" description="Low complexity" evidence="1">
    <location>
        <begin position="60"/>
        <end position="83"/>
    </location>
</feature>
<dbReference type="Pfam" id="PF20150">
    <property type="entry name" value="2EXR"/>
    <property type="match status" value="1"/>
</dbReference>
<dbReference type="KEGG" id="mbe:MBM_06997"/>
<dbReference type="AlphaFoldDB" id="K1WP97"/>